<evidence type="ECO:0000313" key="2">
    <source>
        <dbReference type="EMBL" id="CDR96042.1"/>
    </source>
</evidence>
<dbReference type="STRING" id="5866.A0A061D7S2"/>
<feature type="compositionally biased region" description="Polar residues" evidence="1">
    <location>
        <begin position="129"/>
        <end position="152"/>
    </location>
</feature>
<organism evidence="2 3">
    <name type="scientific">Babesia bigemina</name>
    <dbReference type="NCBI Taxonomy" id="5866"/>
    <lineage>
        <taxon>Eukaryota</taxon>
        <taxon>Sar</taxon>
        <taxon>Alveolata</taxon>
        <taxon>Apicomplexa</taxon>
        <taxon>Aconoidasida</taxon>
        <taxon>Piroplasmida</taxon>
        <taxon>Babesiidae</taxon>
        <taxon>Babesia</taxon>
    </lineage>
</organism>
<feature type="compositionally biased region" description="Acidic residues" evidence="1">
    <location>
        <begin position="16"/>
        <end position="29"/>
    </location>
</feature>
<evidence type="ECO:0000256" key="1">
    <source>
        <dbReference type="SAM" id="MobiDB-lite"/>
    </source>
</evidence>
<feature type="region of interest" description="Disordered" evidence="1">
    <location>
        <begin position="1263"/>
        <end position="1303"/>
    </location>
</feature>
<feature type="compositionally biased region" description="Polar residues" evidence="1">
    <location>
        <begin position="1268"/>
        <end position="1282"/>
    </location>
</feature>
<feature type="region of interest" description="Disordered" evidence="1">
    <location>
        <begin position="1"/>
        <end position="38"/>
    </location>
</feature>
<dbReference type="KEGG" id="bbig:BBBOND_0211840"/>
<evidence type="ECO:0000313" key="3">
    <source>
        <dbReference type="Proteomes" id="UP000033188"/>
    </source>
</evidence>
<reference evidence="3" key="1">
    <citation type="submission" date="2014-06" db="EMBL/GenBank/DDBJ databases">
        <authorList>
            <person name="Aslett M."/>
            <person name="De Silva N."/>
        </authorList>
    </citation>
    <scope>NUCLEOTIDE SEQUENCE [LARGE SCALE GENOMIC DNA]</scope>
    <source>
        <strain evidence="3">Bond</strain>
    </source>
</reference>
<dbReference type="OMA" id="KYPRCAS"/>
<accession>A0A061D7S2</accession>
<dbReference type="RefSeq" id="XP_012768228.1">
    <property type="nucleotide sequence ID" value="XM_012912774.1"/>
</dbReference>
<keyword evidence="3" id="KW-1185">Reference proteome</keyword>
<dbReference type="GeneID" id="24564583"/>
<feature type="compositionally biased region" description="Basic and acidic residues" evidence="1">
    <location>
        <begin position="1"/>
        <end position="15"/>
    </location>
</feature>
<dbReference type="Proteomes" id="UP000033188">
    <property type="component" value="Chromosome 2"/>
</dbReference>
<sequence>MATRDLFDNDDAHGDESDDSFIADSEVESDGSLASVKGAGESVDSDFEFLFGSEPKPEAKKTKKSASRWQKELDRRMREASAQYADIENVESEVAFNLEHLSSHFERRQGVESEMLTLFSGLLTREQFTVDSSSPTDDGSKAADSSATQAPPQETDRALNKLMKKLIRSTFRGKTPEGRFGNLVKANSDAPKPAAPGKVSTVVTIGREALSNLQDLNTLLSREREGDYMELDGVPLYKHTRYGTLYIFESGFVATHLLPLCSKLLHEASGNDHDFQALTQEVIYVLYQLSQPPTSAWYNYWTEAQPHYKAFAVSKEYDHDPNVASELKRRARIVWHYLNGLVAFRSSLMSSDLWTLIGEFRLKLENFERAGHRTPEQKQRVEMLQRQQDSLANERDALLAEAASSGDDEDGENEEGGHPTGRGRLRKDRSTAEARKRRVQELRNQLYEVNDELAKERHAHMEAQQQTRIHCKTVRLLITHTLTIPGDGLGLLCMLQEGGLISLLRDEVVSCFNLCKRGFTVSESDDIHAHPAYLSEAQRESLWEYVRLVHAILVCVDVNRFLGLVYSGIRPAEMKVDDVLLRSTEEQANRSAENEAILDLIRLNPKLARMTLRGPANLGKFTINERFQGTRSHGSYEHWFRFPSLTHLQTPFEVSSGVSNSTSGSRAAGSFAAAVVKSLQSELHQLIGIDCDFEHCHWSDAAAASGIYYELGLVLSLCFGDLMREAQDRYYQQSDYQVVLDLHTWVVTYYRCMYLYLREQCRTEDRQAPPEAYVLLALRRYIGADSSCAKVACAYVWQLIRKHSLSKASHFGATSALRALYADLNLFQMIGDIRSNVHVMSICQETLAAYFTSDIRAILFWILRYFKMLSQPSNLFCFALANLHLLRHVVRAVGSVSFTHENSRSDAIGRDSDSDSSDDGVSITKTVIVTADSVFSSRNRNTANDDILYNGRVVYNCVAMLANFRTNSPHLNDMLVSHLESVPLPMLYDIKYFYVFRDIVGDRRVWQNAKWRWIGDYCVRVMESFFDGWLGRGNRFLPLELFFNKCSPATKGPFRPCAPDNITPIMRGYEHCGLLSELLQRPEATVYEVVREKRGASGSSTWDPEEDAALLKYYKQFRFLADPVAYIAELLGRREADVQRRLEELRVPTSEPQGAKGGNTAALQKLLRNLVSLFADEAIKVCAELHENISESIEMQRLGGADAVCEVMEPLSASPRLLGSAEFQAVLHCLGISQNWLLPKNTGDLAPLMAVLDDPSSYIVVGKERAESASQSTPETRATATSAAAGESVHEDTQMDTDSGVSQPAVVTSKDIAELVLRLIRCLEEHGESANASGIIQSAINLVESASVLGRAEAVCSYLPQREECLSRVRNLLRLAEVEVRPPMIACDSLPNAIIAVDRLRVAINLSRLPASRLEMIVQTNVHQPSGSSKRPPSSMAVDTDFEDSFEKHMDGASDDQHEDHLDLDAPVSFNIFGLRPGRGKKRGGGQRSSAHSGTGRGTHVRRKMSIDSDGLSETQSDHLSIPPDEHGGELRAVLDELRRRLLLGHTRIDAADLMGIGIFDNWDAAFDMLRRYCGSLGASEEFVANTLWLVWPEDNVDSAITALSITPLSAVQPEELSSGEWGSRAVRSVPVRRNIRRRVDHSPPQLGVQCDGEPPEPLDLEPLERLEVNPDLVASIYEESLRLAREGRLRNTVTSREDLERLLE</sequence>
<feature type="region of interest" description="Disordered" evidence="1">
    <location>
        <begin position="129"/>
        <end position="157"/>
    </location>
</feature>
<proteinExistence type="predicted"/>
<dbReference type="EMBL" id="LK391708">
    <property type="protein sequence ID" value="CDR96042.1"/>
    <property type="molecule type" value="Genomic_DNA"/>
</dbReference>
<gene>
    <name evidence="2" type="ORF">BBBOND_0211840</name>
</gene>
<name>A0A061D7S2_BABBI</name>
<dbReference type="VEuPathDB" id="PiroplasmaDB:BBBOND_0211840"/>
<feature type="region of interest" description="Disordered" evidence="1">
    <location>
        <begin position="51"/>
        <end position="74"/>
    </location>
</feature>
<dbReference type="OrthoDB" id="310853at2759"/>
<feature type="region of interest" description="Disordered" evidence="1">
    <location>
        <begin position="401"/>
        <end position="437"/>
    </location>
</feature>
<feature type="region of interest" description="Disordered" evidence="1">
    <location>
        <begin position="1476"/>
        <end position="1528"/>
    </location>
</feature>
<protein>
    <submittedName>
        <fullName evidence="2">Uncharacterized protein</fullName>
    </submittedName>
</protein>